<dbReference type="Proteomes" id="UP000234181">
    <property type="component" value="Unassembled WGS sequence"/>
</dbReference>
<organism evidence="1 2">
    <name type="scientific">Xanthomonas campestris pv. phaseoli</name>
    <dbReference type="NCBI Taxonomy" id="317013"/>
    <lineage>
        <taxon>Bacteria</taxon>
        <taxon>Pseudomonadati</taxon>
        <taxon>Pseudomonadota</taxon>
        <taxon>Gammaproteobacteria</taxon>
        <taxon>Lysobacterales</taxon>
        <taxon>Lysobacteraceae</taxon>
        <taxon>Xanthomonas</taxon>
    </lineage>
</organism>
<sequence length="30" mass="3307">MIRPSRTLNEAESSVGLVHILAKPRTFGEP</sequence>
<protein>
    <recommendedName>
        <fullName evidence="3">Transposase</fullName>
    </recommendedName>
</protein>
<dbReference type="EMBL" id="OCYT01000008">
    <property type="protein sequence ID" value="SON75792.1"/>
    <property type="molecule type" value="Genomic_DNA"/>
</dbReference>
<keyword evidence="2" id="KW-1185">Reference proteome</keyword>
<proteinExistence type="predicted"/>
<reference evidence="1 2" key="1">
    <citation type="submission" date="2017-10" db="EMBL/GenBank/DDBJ databases">
        <authorList>
            <person name="Regsiter A."/>
            <person name="William W."/>
        </authorList>
    </citation>
    <scope>NUCLEOTIDE SEQUENCE [LARGE SCALE GENOMIC DNA]</scope>
    <source>
        <strain evidence="1 2">CFBP6984</strain>
    </source>
</reference>
<evidence type="ECO:0000313" key="2">
    <source>
        <dbReference type="Proteomes" id="UP000234181"/>
    </source>
</evidence>
<comment type="caution">
    <text evidence="1">The sequence shown here is derived from an EMBL/GenBank/DDBJ whole genome shotgun (WGS) entry which is preliminary data.</text>
</comment>
<name>A0ABY1TLC4_XANCH</name>
<evidence type="ECO:0000313" key="1">
    <source>
        <dbReference type="EMBL" id="SON75792.1"/>
    </source>
</evidence>
<gene>
    <name evidence="1" type="ORF">XAP6984_1050001</name>
</gene>
<evidence type="ECO:0008006" key="3">
    <source>
        <dbReference type="Google" id="ProtNLM"/>
    </source>
</evidence>
<accession>A0ABY1TLC4</accession>